<feature type="signal peptide" evidence="9">
    <location>
        <begin position="1"/>
        <end position="27"/>
    </location>
</feature>
<feature type="transmembrane region" description="Helical" evidence="8">
    <location>
        <begin position="365"/>
        <end position="390"/>
    </location>
</feature>
<keyword evidence="9" id="KW-0732">Signal</keyword>
<evidence type="ECO:0000256" key="5">
    <source>
        <dbReference type="ARBA" id="ARBA00023136"/>
    </source>
</evidence>
<keyword evidence="4 8" id="KW-1133">Transmembrane helix</keyword>
<comment type="subcellular location">
    <subcellularLocation>
        <location evidence="1">Cell membrane</location>
        <topology evidence="1">Multi-pass membrane protein</topology>
    </subcellularLocation>
</comment>
<dbReference type="PANTHER" id="PTHR42643">
    <property type="entry name" value="IONOTROPIC RECEPTOR 20A-RELATED"/>
    <property type="match status" value="1"/>
</dbReference>
<evidence type="ECO:0000256" key="7">
    <source>
        <dbReference type="ARBA" id="ARBA00023180"/>
    </source>
</evidence>
<evidence type="ECO:0000256" key="2">
    <source>
        <dbReference type="ARBA" id="ARBA00022475"/>
    </source>
</evidence>
<keyword evidence="3 8" id="KW-0812">Transmembrane</keyword>
<keyword evidence="5 8" id="KW-0472">Membrane</keyword>
<dbReference type="Gene3D" id="1.10.287.70">
    <property type="match status" value="2"/>
</dbReference>
<dbReference type="RefSeq" id="XP_016972348.1">
    <property type="nucleotide sequence ID" value="XM_017116859.1"/>
</dbReference>
<evidence type="ECO:0000256" key="4">
    <source>
        <dbReference type="ARBA" id="ARBA00022989"/>
    </source>
</evidence>
<feature type="transmembrane region" description="Helical" evidence="8">
    <location>
        <begin position="552"/>
        <end position="574"/>
    </location>
</feature>
<evidence type="ECO:0000313" key="10">
    <source>
        <dbReference type="RefSeq" id="XP_016972348.1"/>
    </source>
</evidence>
<dbReference type="InterPro" id="IPR052192">
    <property type="entry name" value="Insect_Ionotropic_Sensory_Rcpt"/>
</dbReference>
<dbReference type="SUPFAM" id="SSF53850">
    <property type="entry name" value="Periplasmic binding protein-like II"/>
    <property type="match status" value="1"/>
</dbReference>
<accession>A0A6P4EB19</accession>
<keyword evidence="7" id="KW-0325">Glycoprotein</keyword>
<evidence type="ECO:0000256" key="6">
    <source>
        <dbReference type="ARBA" id="ARBA00023170"/>
    </source>
</evidence>
<dbReference type="GO" id="GO:0005886">
    <property type="term" value="C:plasma membrane"/>
    <property type="evidence" value="ECO:0007669"/>
    <property type="project" value="UniProtKB-SubCell"/>
</dbReference>
<feature type="transmembrane region" description="Helical" evidence="8">
    <location>
        <begin position="1115"/>
        <end position="1135"/>
    </location>
</feature>
<evidence type="ECO:0000256" key="8">
    <source>
        <dbReference type="SAM" id="Phobius"/>
    </source>
</evidence>
<feature type="chain" id="PRO_5028319986" evidence="9">
    <location>
        <begin position="28"/>
        <end position="1148"/>
    </location>
</feature>
<protein>
    <submittedName>
        <fullName evidence="10">Uncharacterized protein LOC108039773</fullName>
    </submittedName>
</protein>
<dbReference type="PANTHER" id="PTHR42643:SF39">
    <property type="entry name" value="IONOTROPIC RECEPTOR 56A-RELATED"/>
    <property type="match status" value="1"/>
</dbReference>
<feature type="transmembrane region" description="Helical" evidence="8">
    <location>
        <begin position="928"/>
        <end position="947"/>
    </location>
</feature>
<feature type="transmembrane region" description="Helical" evidence="8">
    <location>
        <begin position="873"/>
        <end position="893"/>
    </location>
</feature>
<evidence type="ECO:0000256" key="9">
    <source>
        <dbReference type="SAM" id="SignalP"/>
    </source>
</evidence>
<gene>
    <name evidence="10" type="primary">LOC108039773</name>
</gene>
<feature type="transmembrane region" description="Helical" evidence="8">
    <location>
        <begin position="310"/>
        <end position="330"/>
    </location>
</feature>
<evidence type="ECO:0000256" key="3">
    <source>
        <dbReference type="ARBA" id="ARBA00022692"/>
    </source>
</evidence>
<reference evidence="10" key="1">
    <citation type="submission" date="2025-08" db="UniProtKB">
        <authorList>
            <consortium name="RefSeq"/>
        </authorList>
    </citation>
    <scope>IDENTIFICATION</scope>
</reference>
<dbReference type="PROSITE" id="PS50890">
    <property type="entry name" value="PUA"/>
    <property type="match status" value="2"/>
</dbReference>
<keyword evidence="6" id="KW-0675">Receptor</keyword>
<proteinExistence type="predicted"/>
<organism evidence="10">
    <name type="scientific">Drosophila rhopaloa</name>
    <name type="common">Fruit fly</name>
    <dbReference type="NCBI Taxonomy" id="1041015"/>
    <lineage>
        <taxon>Eukaryota</taxon>
        <taxon>Metazoa</taxon>
        <taxon>Ecdysozoa</taxon>
        <taxon>Arthropoda</taxon>
        <taxon>Hexapoda</taxon>
        <taxon>Insecta</taxon>
        <taxon>Pterygota</taxon>
        <taxon>Neoptera</taxon>
        <taxon>Endopterygota</taxon>
        <taxon>Diptera</taxon>
        <taxon>Brachycera</taxon>
        <taxon>Muscomorpha</taxon>
        <taxon>Ephydroidea</taxon>
        <taxon>Drosophilidae</taxon>
        <taxon>Drosophila</taxon>
        <taxon>Sophophora</taxon>
    </lineage>
</organism>
<dbReference type="AlphaFoldDB" id="A0A6P4EB19"/>
<evidence type="ECO:0000256" key="1">
    <source>
        <dbReference type="ARBA" id="ARBA00004651"/>
    </source>
</evidence>
<dbReference type="OrthoDB" id="5984008at2759"/>
<sequence length="1148" mass="133203">MAASELTLVFIKMLFFLLASVFILTIGAPNSESNQVLYELNQALGTELNVFIDFDDSGSPYILHSLDTPRIQLTSKFEESSKLRIRGNFTENALIIVKLMDYGLEPKVANLLPYLLDNLHELHIVFLSMEEPVFPKEDLYTYCFKNGFVNVILIFGKDLYSYLPYPSIQPIKLLNITKYINTRRTIRNFQGYPIRTLRSKLAPRDFEYFNDRNELVRGGYLFTAIKEFSYRYNATIESVPVPEVSENASYGVIFEMMIAKNVDIVCYFTPVVFWNSVPHTAPISIVTEYFIVPHARPISSYLYYSRPFRWTLWLVVALTVIYGSLMLYLISGRARNEIGECLLYSLSHILYNGQQTIRIADWREIVIHVILTIGGFVLTNVYLATLSSILTSGLYEEEYKTLNDLAKAPYPSLHDDFYRIQLEAKTFLPEAVRRNSMTLNASLLIPYRDGLNKNYMYLLYEDRLELILMQQYLLKTPRFNMIRQGVGYALETYCVSKSLPYLEMTSEFMRRLHEHGINIKMKADTFRELIQLEVYTLMRDDEPQAKAFDLEFYYFAFGLWIVGLALSFVTLVFIKMLSFLLASVFILAIGAPNSESTQVLYELNRALRTELNVFIDFDDSGSSYTLHSLDTPRIQLTSKFEESTNLRIRGNFTENALIIVKLLDYGLDPMVANLLPSLLDKLHELNIVFLSMEEPVFPKEDLYTYCFKNGFVNVILIYGMDLYSYLPYPSIQPIKLSNISEYLNRRRIIRKFQGYPIRSLRTKLAPRDFEYFNDRNELVRGGYLFTALKEFSYRYNATIESVPVPRVSENASYDAVVDMLTAKNVDIICYLTPFGLWERVAHTEPLSIVTQYFIVPHARPISSYLYYSRPFKWTLWLVVALTVFYGSLMLYLISGRARNEIGECLLYSLSHILYNGQETIRIAGWREIVVHVILTIGGFVLTNVYLATLSSILTSGLYEEEYKTLNDLAKAPYPTLLDDYYRIELQAKDFIPEAVRRNSITLNSSLLIAYRDALNEDYMYSLYEDRLELILMQQYLLKTPRFNMIRQGVGYALETYCVSKSLPYLEMTSEFMRRLHEHGINIKMKGDTFRELIQLGVYTLMRDDEPPTKPFDLQFYYFAFGLWAVGLSVSVVVFFTEVVRSRFCSNIS</sequence>
<name>A0A6P4EB19_DRORH</name>
<keyword evidence="2" id="KW-1003">Cell membrane</keyword>